<protein>
    <recommendedName>
        <fullName evidence="3">Secretion system C-terminal sorting domain-containing protein</fullName>
    </recommendedName>
</protein>
<evidence type="ECO:0000313" key="2">
    <source>
        <dbReference type="Proteomes" id="UP000177791"/>
    </source>
</evidence>
<evidence type="ECO:0008006" key="3">
    <source>
        <dbReference type="Google" id="ProtNLM"/>
    </source>
</evidence>
<proteinExistence type="predicted"/>
<evidence type="ECO:0000313" key="1">
    <source>
        <dbReference type="EMBL" id="OGX88662.1"/>
    </source>
</evidence>
<name>A0A1G1TCR1_9BACT</name>
<dbReference type="AlphaFoldDB" id="A0A1G1TCR1"/>
<keyword evidence="2" id="KW-1185">Reference proteome</keyword>
<organism evidence="1 2">
    <name type="scientific">Hymenobacter glacialis</name>
    <dbReference type="NCBI Taxonomy" id="1908236"/>
    <lineage>
        <taxon>Bacteria</taxon>
        <taxon>Pseudomonadati</taxon>
        <taxon>Bacteroidota</taxon>
        <taxon>Cytophagia</taxon>
        <taxon>Cytophagales</taxon>
        <taxon>Hymenobacteraceae</taxon>
        <taxon>Hymenobacter</taxon>
    </lineage>
</organism>
<dbReference type="EMBL" id="MDZC01000014">
    <property type="protein sequence ID" value="OGX88662.1"/>
    <property type="molecule type" value="Genomic_DNA"/>
</dbReference>
<comment type="caution">
    <text evidence="1">The sequence shown here is derived from an EMBL/GenBank/DDBJ whole genome shotgun (WGS) entry which is preliminary data.</text>
</comment>
<sequence>MATRAIIFCISVPFTAAFRPKKSRYSIYGAPSVVETKGAQPKSPVPRAEASEALATGCLAGAGTPHDLAPGPSIVLDRETGGQFILGQNYPNPYHGETTVPFTLSNGGDVRLDLLDAANRKVTSILRKGMGAGDHTIHLNLSGLGLQTGNYTYQLQVTNSRGVYRQAKPMTAG</sequence>
<gene>
    <name evidence="1" type="ORF">BEN48_08535</name>
</gene>
<dbReference type="Proteomes" id="UP000177791">
    <property type="component" value="Unassembled WGS sequence"/>
</dbReference>
<reference evidence="1 2" key="1">
    <citation type="submission" date="2016-08" db="EMBL/GenBank/DDBJ databases">
        <title>Hymenobacter coccineus sp. nov., Hymenobacter lapidarius sp. nov. and Hymenobacter glacialis sp. nov., isolated from Antarctic soil.</title>
        <authorList>
            <person name="Sedlacek I."/>
            <person name="Kralova S."/>
            <person name="Kyrova K."/>
            <person name="Maslanova I."/>
            <person name="Stankova E."/>
            <person name="Vrbovska V."/>
            <person name="Nemec M."/>
            <person name="Bartak M."/>
            <person name="Svec P."/>
            <person name="Busse H.-J."/>
            <person name="Pantucek R."/>
        </authorList>
    </citation>
    <scope>NUCLEOTIDE SEQUENCE [LARGE SCALE GENOMIC DNA]</scope>
    <source>
        <strain evidence="1 2">CCM 8648</strain>
    </source>
</reference>
<dbReference type="STRING" id="1908236.BEN48_08535"/>
<accession>A0A1G1TCR1</accession>